<organism evidence="1 2">
    <name type="scientific">Erysiphe neolycopersici</name>
    <dbReference type="NCBI Taxonomy" id="212602"/>
    <lineage>
        <taxon>Eukaryota</taxon>
        <taxon>Fungi</taxon>
        <taxon>Dikarya</taxon>
        <taxon>Ascomycota</taxon>
        <taxon>Pezizomycotina</taxon>
        <taxon>Leotiomycetes</taxon>
        <taxon>Erysiphales</taxon>
        <taxon>Erysiphaceae</taxon>
        <taxon>Erysiphe</taxon>
    </lineage>
</organism>
<proteinExistence type="predicted"/>
<gene>
    <name evidence="1" type="ORF">OnM2_058025</name>
</gene>
<dbReference type="Proteomes" id="UP000286134">
    <property type="component" value="Unassembled WGS sequence"/>
</dbReference>
<sequence length="73" mass="8692">MAFDWLDFALRLISLASLNSKLLEQPTQAQRTDRLDIETSIFNYFQYQIAYDEGNDEQLLALYKYILQVHKIF</sequence>
<dbReference type="AlphaFoldDB" id="A0A420HQJ4"/>
<name>A0A420HQJ4_9PEZI</name>
<accession>A0A420HQJ4</accession>
<keyword evidence="2" id="KW-1185">Reference proteome</keyword>
<reference evidence="1 2" key="1">
    <citation type="journal article" date="2018" name="BMC Genomics">
        <title>Comparative genome analyses reveal sequence features reflecting distinct modes of host-adaptation between dicot and monocot powdery mildew.</title>
        <authorList>
            <person name="Wu Y."/>
            <person name="Ma X."/>
            <person name="Pan Z."/>
            <person name="Kale S.D."/>
            <person name="Song Y."/>
            <person name="King H."/>
            <person name="Zhang Q."/>
            <person name="Presley C."/>
            <person name="Deng X."/>
            <person name="Wei C.I."/>
            <person name="Xiao S."/>
        </authorList>
    </citation>
    <scope>NUCLEOTIDE SEQUENCE [LARGE SCALE GENOMIC DNA]</scope>
    <source>
        <strain evidence="1">UMSG2</strain>
    </source>
</reference>
<dbReference type="EMBL" id="MCFK01005811">
    <property type="protein sequence ID" value="RKF59703.1"/>
    <property type="molecule type" value="Genomic_DNA"/>
</dbReference>
<comment type="caution">
    <text evidence="1">The sequence shown here is derived from an EMBL/GenBank/DDBJ whole genome shotgun (WGS) entry which is preliminary data.</text>
</comment>
<evidence type="ECO:0000313" key="2">
    <source>
        <dbReference type="Proteomes" id="UP000286134"/>
    </source>
</evidence>
<protein>
    <submittedName>
        <fullName evidence="1">Uncharacterized protein</fullName>
    </submittedName>
</protein>
<evidence type="ECO:0000313" key="1">
    <source>
        <dbReference type="EMBL" id="RKF59703.1"/>
    </source>
</evidence>